<keyword evidence="3" id="KW-0687">Ribonucleoprotein</keyword>
<dbReference type="Pfam" id="PF00575">
    <property type="entry name" value="S1"/>
    <property type="match status" value="3"/>
</dbReference>
<dbReference type="PANTHER" id="PTHR10724">
    <property type="entry name" value="30S RIBOSOMAL PROTEIN S1"/>
    <property type="match status" value="1"/>
</dbReference>
<dbReference type="InterPro" id="IPR035104">
    <property type="entry name" value="Ribosomal_protein_S1-like"/>
</dbReference>
<dbReference type="CDD" id="cd05687">
    <property type="entry name" value="S1_RPS1_repeat_ec1_hs1"/>
    <property type="match status" value="1"/>
</dbReference>
<protein>
    <submittedName>
        <fullName evidence="6">RNA binding S1 domain protein</fullName>
    </submittedName>
</protein>
<feature type="domain" description="S1 motif" evidence="5">
    <location>
        <begin position="24"/>
        <end position="93"/>
    </location>
</feature>
<dbReference type="PRINTS" id="PR00681">
    <property type="entry name" value="RIBOSOMALS1"/>
</dbReference>
<dbReference type="Gene3D" id="2.40.50.140">
    <property type="entry name" value="Nucleic acid-binding proteins"/>
    <property type="match status" value="3"/>
</dbReference>
<dbReference type="EMBL" id="CP002160">
    <property type="protein sequence ID" value="ADL51287.1"/>
    <property type="molecule type" value="Genomic_DNA"/>
</dbReference>
<dbReference type="FunFam" id="2.40.50.140:FF:000103">
    <property type="entry name" value="protein RRP5 homolog"/>
    <property type="match status" value="1"/>
</dbReference>
<dbReference type="STRING" id="573061.Clocel_1539"/>
<dbReference type="SMART" id="SM00316">
    <property type="entry name" value="S1"/>
    <property type="match status" value="3"/>
</dbReference>
<evidence type="ECO:0000256" key="2">
    <source>
        <dbReference type="ARBA" id="ARBA00022980"/>
    </source>
</evidence>
<dbReference type="HOGENOM" id="CLU_015805_4_2_9"/>
<comment type="function">
    <text evidence="4">Binds mRNA; thus facilitating recognition of the initiation point. It is needed to translate mRNA with a short Shine-Dalgarno (SD) purine-rich sequence.</text>
</comment>
<dbReference type="GO" id="GO:1990904">
    <property type="term" value="C:ribonucleoprotein complex"/>
    <property type="evidence" value="ECO:0007669"/>
    <property type="project" value="UniProtKB-KW"/>
</dbReference>
<dbReference type="InterPro" id="IPR050437">
    <property type="entry name" value="Ribos_protein_bS1-like"/>
</dbReference>
<name>D9SWS6_CLOC7</name>
<dbReference type="InterPro" id="IPR012340">
    <property type="entry name" value="NA-bd_OB-fold"/>
</dbReference>
<dbReference type="eggNOG" id="COG0539">
    <property type="taxonomic scope" value="Bacteria"/>
</dbReference>
<sequence length="308" mass="35009">MTDNNSMKDFMDQIDNSMKRIVKGQMVEGEVVSVTEEDVLVSIGHMKDGIIPKEKATFDMSKSLKEQFNLGDIIKAYVEVEDDGEGKILLSKVKLDRESSWDELQRLHNTQEIFEVTVKEAVKGGATTELYGVRAFIPASQLSMSYVEDISAFVNKVLKVKLIELNKDNRRVILSAKEVERDELSKKMDNLWESIDDKYRVGDIVETKVVKLLKFGAIVKLEEGVEGLVHNSQISDDRVMNPGDYLKEGQDIKVKILTIDKVQKKISLSYKEAVAKEQSTEFRKYAKNEDFGTTLGDMFGDKFKDIFK</sequence>
<gene>
    <name evidence="6" type="ordered locus">Clocel_1539</name>
</gene>
<keyword evidence="7" id="KW-1185">Reference proteome</keyword>
<proteinExistence type="inferred from homology"/>
<accession>D9SWS6</accession>
<dbReference type="GO" id="GO:0003729">
    <property type="term" value="F:mRNA binding"/>
    <property type="evidence" value="ECO:0007669"/>
    <property type="project" value="TreeGrafter"/>
</dbReference>
<dbReference type="PANTHER" id="PTHR10724:SF7">
    <property type="entry name" value="SMALL RIBOSOMAL SUBUNIT PROTEIN BS1C"/>
    <property type="match status" value="1"/>
</dbReference>
<dbReference type="KEGG" id="ccb:Clocel_1539"/>
<dbReference type="CDD" id="cd04465">
    <property type="entry name" value="S1_RPS1_repeat_ec2_hs2"/>
    <property type="match status" value="1"/>
</dbReference>
<evidence type="ECO:0000313" key="7">
    <source>
        <dbReference type="Proteomes" id="UP000002730"/>
    </source>
</evidence>
<dbReference type="SUPFAM" id="SSF50249">
    <property type="entry name" value="Nucleic acid-binding proteins"/>
    <property type="match status" value="3"/>
</dbReference>
<dbReference type="AlphaFoldDB" id="D9SWS6"/>
<evidence type="ECO:0000259" key="5">
    <source>
        <dbReference type="PROSITE" id="PS50126"/>
    </source>
</evidence>
<dbReference type="GO" id="GO:0006412">
    <property type="term" value="P:translation"/>
    <property type="evidence" value="ECO:0007669"/>
    <property type="project" value="TreeGrafter"/>
</dbReference>
<dbReference type="OrthoDB" id="9804077at2"/>
<dbReference type="RefSeq" id="WP_010077506.1">
    <property type="nucleotide sequence ID" value="NC_014393.1"/>
</dbReference>
<evidence type="ECO:0000256" key="4">
    <source>
        <dbReference type="ARBA" id="ARBA00025604"/>
    </source>
</evidence>
<dbReference type="GO" id="GO:0005840">
    <property type="term" value="C:ribosome"/>
    <property type="evidence" value="ECO:0007669"/>
    <property type="project" value="UniProtKB-KW"/>
</dbReference>
<dbReference type="GO" id="GO:0003735">
    <property type="term" value="F:structural constituent of ribosome"/>
    <property type="evidence" value="ECO:0007669"/>
    <property type="project" value="TreeGrafter"/>
</dbReference>
<reference evidence="6 7" key="1">
    <citation type="submission" date="2010-08" db="EMBL/GenBank/DDBJ databases">
        <title>Complete sequence of Clostridium cellulovorans 743B.</title>
        <authorList>
            <consortium name="US DOE Joint Genome Institute"/>
            <person name="Lucas S."/>
            <person name="Copeland A."/>
            <person name="Lapidus A."/>
            <person name="Cheng J.-F."/>
            <person name="Bruce D."/>
            <person name="Goodwin L."/>
            <person name="Pitluck S."/>
            <person name="Chertkov O."/>
            <person name="Detter J.C."/>
            <person name="Han C."/>
            <person name="Tapia R."/>
            <person name="Land M."/>
            <person name="Hauser L."/>
            <person name="Chang Y.-J."/>
            <person name="Jeffries C."/>
            <person name="Kyrpides N."/>
            <person name="Ivanova N."/>
            <person name="Mikhailova N."/>
            <person name="Hemme C.L."/>
            <person name="Woyke T."/>
        </authorList>
    </citation>
    <scope>NUCLEOTIDE SEQUENCE [LARGE SCALE GENOMIC DNA]</scope>
    <source>
        <strain evidence="7">ATCC 35296 / DSM 3052 / OCM 3 / 743B</strain>
    </source>
</reference>
<feature type="domain" description="S1 motif" evidence="5">
    <location>
        <begin position="202"/>
        <end position="271"/>
    </location>
</feature>
<dbReference type="PROSITE" id="PS50126">
    <property type="entry name" value="S1"/>
    <property type="match status" value="3"/>
</dbReference>
<evidence type="ECO:0000256" key="1">
    <source>
        <dbReference type="ARBA" id="ARBA00006767"/>
    </source>
</evidence>
<dbReference type="InterPro" id="IPR003029">
    <property type="entry name" value="S1_domain"/>
</dbReference>
<keyword evidence="2" id="KW-0689">Ribosomal protein</keyword>
<comment type="similarity">
    <text evidence="1">Belongs to the bacterial ribosomal protein bS1 family.</text>
</comment>
<dbReference type="Proteomes" id="UP000002730">
    <property type="component" value="Chromosome"/>
</dbReference>
<evidence type="ECO:0000256" key="3">
    <source>
        <dbReference type="ARBA" id="ARBA00023274"/>
    </source>
</evidence>
<feature type="domain" description="S1 motif" evidence="5">
    <location>
        <begin position="111"/>
        <end position="177"/>
    </location>
</feature>
<organism evidence="6 7">
    <name type="scientific">Clostridium cellulovorans (strain ATCC 35296 / DSM 3052 / OCM 3 / 743B)</name>
    <dbReference type="NCBI Taxonomy" id="573061"/>
    <lineage>
        <taxon>Bacteria</taxon>
        <taxon>Bacillati</taxon>
        <taxon>Bacillota</taxon>
        <taxon>Clostridia</taxon>
        <taxon>Eubacteriales</taxon>
        <taxon>Clostridiaceae</taxon>
        <taxon>Clostridium</taxon>
    </lineage>
</organism>
<evidence type="ECO:0000313" key="6">
    <source>
        <dbReference type="EMBL" id="ADL51287.1"/>
    </source>
</evidence>